<reference evidence="1 2" key="1">
    <citation type="submission" date="2016-10" db="EMBL/GenBank/DDBJ databases">
        <authorList>
            <person name="de Groot N.N."/>
        </authorList>
    </citation>
    <scope>NUCLEOTIDE SEQUENCE [LARGE SCALE GENOMIC DNA]</scope>
    <source>
        <strain evidence="1 2">CGMCC 1.7666</strain>
    </source>
</reference>
<sequence length="73" mass="8449">MIAMSVVWTNLCIEEQANSSCEQSAKQTCYDISNPLCPTCTKNNSANWYNEERPYEHREGYQAVVYRKQAQHS</sequence>
<name>A0A1G5E7U3_9HYPH</name>
<evidence type="ECO:0000313" key="2">
    <source>
        <dbReference type="Proteomes" id="UP000199569"/>
    </source>
</evidence>
<dbReference type="STRING" id="549386.SAMN02927923_00904"/>
<evidence type="ECO:0000313" key="1">
    <source>
        <dbReference type="EMBL" id="SCY22760.1"/>
    </source>
</evidence>
<organism evidence="1 2">
    <name type="scientific">Microvirga guangxiensis</name>
    <dbReference type="NCBI Taxonomy" id="549386"/>
    <lineage>
        <taxon>Bacteria</taxon>
        <taxon>Pseudomonadati</taxon>
        <taxon>Pseudomonadota</taxon>
        <taxon>Alphaproteobacteria</taxon>
        <taxon>Hyphomicrobiales</taxon>
        <taxon>Methylobacteriaceae</taxon>
        <taxon>Microvirga</taxon>
    </lineage>
</organism>
<dbReference type="AlphaFoldDB" id="A0A1G5E7U3"/>
<dbReference type="Proteomes" id="UP000199569">
    <property type="component" value="Unassembled WGS sequence"/>
</dbReference>
<accession>A0A1G5E7U3</accession>
<proteinExistence type="predicted"/>
<gene>
    <name evidence="1" type="ORF">SAMN02927923_00904</name>
</gene>
<dbReference type="RefSeq" id="WP_175493778.1">
    <property type="nucleotide sequence ID" value="NZ_FMVJ01000003.1"/>
</dbReference>
<dbReference type="EMBL" id="FMVJ01000003">
    <property type="protein sequence ID" value="SCY22760.1"/>
    <property type="molecule type" value="Genomic_DNA"/>
</dbReference>
<protein>
    <submittedName>
        <fullName evidence="1">Uncharacterized protein</fullName>
    </submittedName>
</protein>
<keyword evidence="2" id="KW-1185">Reference proteome</keyword>